<evidence type="ECO:0000313" key="3">
    <source>
        <dbReference type="EMBL" id="CAC5409284.1"/>
    </source>
</evidence>
<proteinExistence type="predicted"/>
<feature type="region of interest" description="Disordered" evidence="1">
    <location>
        <begin position="186"/>
        <end position="258"/>
    </location>
</feature>
<name>A0A6J8DQ57_MYTCO</name>
<accession>A0A6J8DQ57</accession>
<evidence type="ECO:0000313" key="4">
    <source>
        <dbReference type="Proteomes" id="UP000507470"/>
    </source>
</evidence>
<keyword evidence="3" id="KW-0378">Hydrolase</keyword>
<feature type="signal peptide" evidence="2">
    <location>
        <begin position="1"/>
        <end position="17"/>
    </location>
</feature>
<dbReference type="Gene3D" id="1.20.90.10">
    <property type="entry name" value="Phospholipase A2 domain"/>
    <property type="match status" value="1"/>
</dbReference>
<dbReference type="OrthoDB" id="3935740at2759"/>
<dbReference type="PANTHER" id="PTHR12824">
    <property type="entry name" value="GROUP XII SECRETORY PHOSPHOLIPASE A2 FAMILY MEMBER"/>
    <property type="match status" value="1"/>
</dbReference>
<feature type="compositionally biased region" description="Low complexity" evidence="1">
    <location>
        <begin position="217"/>
        <end position="234"/>
    </location>
</feature>
<dbReference type="InterPro" id="IPR010711">
    <property type="entry name" value="PLA2G12"/>
</dbReference>
<keyword evidence="4" id="KW-1185">Reference proteome</keyword>
<dbReference type="Pfam" id="PF06951">
    <property type="entry name" value="PLA2G12"/>
    <property type="match status" value="1"/>
</dbReference>
<dbReference type="GO" id="GO:0004623">
    <property type="term" value="F:phospholipase A2 activity"/>
    <property type="evidence" value="ECO:0007669"/>
    <property type="project" value="UniProtKB-EC"/>
</dbReference>
<dbReference type="EC" id="3.1.1.4" evidence="3"/>
<feature type="compositionally biased region" description="Basic and acidic residues" evidence="1">
    <location>
        <begin position="238"/>
        <end position="258"/>
    </location>
</feature>
<gene>
    <name evidence="3" type="ORF">MCOR_42590</name>
</gene>
<feature type="chain" id="PRO_5027012999" evidence="2">
    <location>
        <begin position="18"/>
        <end position="258"/>
    </location>
</feature>
<dbReference type="GO" id="GO:0050482">
    <property type="term" value="P:arachidonate secretion"/>
    <property type="evidence" value="ECO:0007669"/>
    <property type="project" value="InterPro"/>
</dbReference>
<dbReference type="GO" id="GO:0016042">
    <property type="term" value="P:lipid catabolic process"/>
    <property type="evidence" value="ECO:0007669"/>
    <property type="project" value="InterPro"/>
</dbReference>
<organism evidence="3 4">
    <name type="scientific">Mytilus coruscus</name>
    <name type="common">Sea mussel</name>
    <dbReference type="NCBI Taxonomy" id="42192"/>
    <lineage>
        <taxon>Eukaryota</taxon>
        <taxon>Metazoa</taxon>
        <taxon>Spiralia</taxon>
        <taxon>Lophotrochozoa</taxon>
        <taxon>Mollusca</taxon>
        <taxon>Bivalvia</taxon>
        <taxon>Autobranchia</taxon>
        <taxon>Pteriomorphia</taxon>
        <taxon>Mytilida</taxon>
        <taxon>Mytiloidea</taxon>
        <taxon>Mytilidae</taxon>
        <taxon>Mytilinae</taxon>
        <taxon>Mytilus</taxon>
    </lineage>
</organism>
<protein>
    <submittedName>
        <fullName evidence="3">PLA2G</fullName>
        <ecNumber evidence="3">3.1.1.4</ecNumber>
    </submittedName>
</protein>
<reference evidence="3 4" key="1">
    <citation type="submission" date="2020-06" db="EMBL/GenBank/DDBJ databases">
        <authorList>
            <person name="Li R."/>
            <person name="Bekaert M."/>
        </authorList>
    </citation>
    <scope>NUCLEOTIDE SEQUENCE [LARGE SCALE GENOMIC DNA]</scope>
    <source>
        <strain evidence="4">wild</strain>
    </source>
</reference>
<evidence type="ECO:0000256" key="1">
    <source>
        <dbReference type="SAM" id="MobiDB-lite"/>
    </source>
</evidence>
<dbReference type="GO" id="GO:0006644">
    <property type="term" value="P:phospholipid metabolic process"/>
    <property type="evidence" value="ECO:0007669"/>
    <property type="project" value="InterPro"/>
</dbReference>
<dbReference type="PANTHER" id="PTHR12824:SF8">
    <property type="entry name" value="GXIVSPLA2, ISOFORM A"/>
    <property type="match status" value="1"/>
</dbReference>
<dbReference type="GO" id="GO:0005509">
    <property type="term" value="F:calcium ion binding"/>
    <property type="evidence" value="ECO:0007669"/>
    <property type="project" value="InterPro"/>
</dbReference>
<dbReference type="InterPro" id="IPR036444">
    <property type="entry name" value="PLipase_A2_dom_sf"/>
</dbReference>
<dbReference type="Proteomes" id="UP000507470">
    <property type="component" value="Unassembled WGS sequence"/>
</dbReference>
<dbReference type="GO" id="GO:0005576">
    <property type="term" value="C:extracellular region"/>
    <property type="evidence" value="ECO:0007669"/>
    <property type="project" value="InterPro"/>
</dbReference>
<keyword evidence="2" id="KW-0732">Signal</keyword>
<evidence type="ECO:0000256" key="2">
    <source>
        <dbReference type="SAM" id="SignalP"/>
    </source>
</evidence>
<dbReference type="AlphaFoldDB" id="A0A6J8DQ57"/>
<sequence length="258" mass="28644">MYAQILTVSILCLSCYCYEEDALKQALGGGLTEGLEDLMTSFGEAIDGLADLAEGKTIECKYKCRNGVKAKPHPNHKPTSNGCGSFGIEFDTGNLPQMTECCDTHDICYDTCNTDKEKCDKDFRQCLMKMCDKLGDDLNKEEAEGCEATAEIMYRGTLALGCTPFKKAQKNACLCTDQISLDHKTAENKSGTKNHKDDKKPNDKTAKQQKKSDNIQKSKVSQQQKNSNENSEQKYSAKKNDKKQEKVKPKTSRESGDL</sequence>
<feature type="compositionally biased region" description="Basic and acidic residues" evidence="1">
    <location>
        <begin position="194"/>
        <end position="216"/>
    </location>
</feature>
<dbReference type="EMBL" id="CACVKT020007641">
    <property type="protein sequence ID" value="CAC5409284.1"/>
    <property type="molecule type" value="Genomic_DNA"/>
</dbReference>
<dbReference type="SUPFAM" id="SSF48619">
    <property type="entry name" value="Phospholipase A2, PLA2"/>
    <property type="match status" value="1"/>
</dbReference>